<name>A0A066YTK5_9ACTN</name>
<dbReference type="AlphaFoldDB" id="A0A066YTK5"/>
<dbReference type="EMBL" id="JNBY01000143">
    <property type="protein sequence ID" value="KDN81426.1"/>
    <property type="molecule type" value="Genomic_DNA"/>
</dbReference>
<dbReference type="HOGENOM" id="CLU_1765600_0_0_11"/>
<dbReference type="PATRIC" id="fig|1348663.4.peg.6591"/>
<comment type="caution">
    <text evidence="1">The sequence shown here is derived from an EMBL/GenBank/DDBJ whole genome shotgun (WGS) entry which is preliminary data.</text>
</comment>
<reference evidence="1 2" key="1">
    <citation type="submission" date="2014-05" db="EMBL/GenBank/DDBJ databases">
        <title>Draft Genome Sequence of Kitasatospora cheerisanensis KCTC 2395.</title>
        <authorList>
            <person name="Nam D.H."/>
        </authorList>
    </citation>
    <scope>NUCLEOTIDE SEQUENCE [LARGE SCALE GENOMIC DNA]</scope>
    <source>
        <strain evidence="1 2">KCTC 2395</strain>
    </source>
</reference>
<sequence length="147" mass="15421">MAAFRRAVGWLMPEQLPMAAAELLAEGQDSPARRELAGLSGREPAAEMDGLWAGALDGLGAERPGQEAAERWALREVAARLHAGALGSAREALAAVNGLDFAEGERELTFRRVARGCCEDCVAEDGAAYDAWDAEVRAAAAALVTEG</sequence>
<accession>A0A066YTK5</accession>
<proteinExistence type="predicted"/>
<organism evidence="1 2">
    <name type="scientific">Kitasatospora cheerisanensis KCTC 2395</name>
    <dbReference type="NCBI Taxonomy" id="1348663"/>
    <lineage>
        <taxon>Bacteria</taxon>
        <taxon>Bacillati</taxon>
        <taxon>Actinomycetota</taxon>
        <taxon>Actinomycetes</taxon>
        <taxon>Kitasatosporales</taxon>
        <taxon>Streptomycetaceae</taxon>
        <taxon>Kitasatospora</taxon>
    </lineage>
</organism>
<evidence type="ECO:0000313" key="2">
    <source>
        <dbReference type="Proteomes" id="UP000027178"/>
    </source>
</evidence>
<keyword evidence="2" id="KW-1185">Reference proteome</keyword>
<evidence type="ECO:0000313" key="1">
    <source>
        <dbReference type="EMBL" id="KDN81426.1"/>
    </source>
</evidence>
<gene>
    <name evidence="1" type="ORF">KCH_68100</name>
</gene>
<protein>
    <submittedName>
        <fullName evidence="1">Uncharacterized protein</fullName>
    </submittedName>
</protein>
<dbReference type="Proteomes" id="UP000027178">
    <property type="component" value="Unassembled WGS sequence"/>
</dbReference>
<dbReference type="eggNOG" id="ENOG50320Z0">
    <property type="taxonomic scope" value="Bacteria"/>
</dbReference>